<evidence type="ECO:0000256" key="2">
    <source>
        <dbReference type="SAM" id="MobiDB-lite"/>
    </source>
</evidence>
<dbReference type="OrthoDB" id="16729at2759"/>
<dbReference type="GO" id="GO:0061640">
    <property type="term" value="P:cytoskeleton-dependent cytokinesis"/>
    <property type="evidence" value="ECO:0007669"/>
    <property type="project" value="InterPro"/>
</dbReference>
<gene>
    <name evidence="3" type="ORF">EVG20_g8045</name>
</gene>
<organism evidence="3 4">
    <name type="scientific">Dentipellis fragilis</name>
    <dbReference type="NCBI Taxonomy" id="205917"/>
    <lineage>
        <taxon>Eukaryota</taxon>
        <taxon>Fungi</taxon>
        <taxon>Dikarya</taxon>
        <taxon>Basidiomycota</taxon>
        <taxon>Agaricomycotina</taxon>
        <taxon>Agaricomycetes</taxon>
        <taxon>Russulales</taxon>
        <taxon>Hericiaceae</taxon>
        <taxon>Dentipellis</taxon>
    </lineage>
</organism>
<dbReference type="EMBL" id="SEOQ01000663">
    <property type="protein sequence ID" value="TFY58723.1"/>
    <property type="molecule type" value="Genomic_DNA"/>
</dbReference>
<dbReference type="InterPro" id="IPR009991">
    <property type="entry name" value="DCTN3"/>
</dbReference>
<dbReference type="GO" id="GO:0005869">
    <property type="term" value="C:dynactin complex"/>
    <property type="evidence" value="ECO:0007669"/>
    <property type="project" value="InterPro"/>
</dbReference>
<proteinExistence type="predicted"/>
<evidence type="ECO:0000313" key="3">
    <source>
        <dbReference type="EMBL" id="TFY58723.1"/>
    </source>
</evidence>
<sequence length="282" mass="31652">MAHIGSVFLGDFQRTRLLSSSTPPSSPPPSDPATNANTLRSQRRPPPNIAPIQSLEMRLRWLEALVYGVRQDAGKDGRSRHSRLISGTDRKAELKKGETLIRSAEEAQRRMDNIVEGNDGLRRFIDHYEQHAELLTPAFALSGTLPTTPPAYQNMSPSELEAFLAELEPDIRAADRDMREIDMLEKKGVTAAGKLPNYEPLQPRLTALIARHHEDVQMASALEKRVANIMKQYATQVDNLSELFVAWDEAVREAEEHVAKLERDYSAMSQCLNADFPVDLKE</sequence>
<comment type="caution">
    <text evidence="3">The sequence shown here is derived from an EMBL/GenBank/DDBJ whole genome shotgun (WGS) entry which is preliminary data.</text>
</comment>
<evidence type="ECO:0000256" key="1">
    <source>
        <dbReference type="SAM" id="Coils"/>
    </source>
</evidence>
<dbReference type="PANTHER" id="PTHR28360">
    <property type="entry name" value="DYNACTIN SUBUNIT 3"/>
    <property type="match status" value="1"/>
</dbReference>
<dbReference type="Proteomes" id="UP000298327">
    <property type="component" value="Unassembled WGS sequence"/>
</dbReference>
<dbReference type="Pfam" id="PF07426">
    <property type="entry name" value="Dynactin_p22"/>
    <property type="match status" value="1"/>
</dbReference>
<keyword evidence="4" id="KW-1185">Reference proteome</keyword>
<dbReference type="AlphaFoldDB" id="A0A4Y9YAG6"/>
<protein>
    <submittedName>
        <fullName evidence="3">Uncharacterized protein</fullName>
    </submittedName>
</protein>
<dbReference type="STRING" id="205917.A0A4Y9YAG6"/>
<feature type="coiled-coil region" evidence="1">
    <location>
        <begin position="244"/>
        <end position="271"/>
    </location>
</feature>
<dbReference type="PANTHER" id="PTHR28360:SF1">
    <property type="entry name" value="DYNACTIN SUBUNIT 3"/>
    <property type="match status" value="1"/>
</dbReference>
<accession>A0A4Y9YAG6</accession>
<evidence type="ECO:0000313" key="4">
    <source>
        <dbReference type="Proteomes" id="UP000298327"/>
    </source>
</evidence>
<feature type="region of interest" description="Disordered" evidence="2">
    <location>
        <begin position="17"/>
        <end position="49"/>
    </location>
</feature>
<reference evidence="3 4" key="1">
    <citation type="submission" date="2019-02" db="EMBL/GenBank/DDBJ databases">
        <title>Genome sequencing of the rare red list fungi Dentipellis fragilis.</title>
        <authorList>
            <person name="Buettner E."/>
            <person name="Kellner H."/>
        </authorList>
    </citation>
    <scope>NUCLEOTIDE SEQUENCE [LARGE SCALE GENOMIC DNA]</scope>
    <source>
        <strain evidence="3 4">DSM 105465</strain>
    </source>
</reference>
<name>A0A4Y9YAG6_9AGAM</name>
<keyword evidence="1" id="KW-0175">Coiled coil</keyword>